<dbReference type="EMBL" id="BTGU01000026">
    <property type="protein sequence ID" value="GMN47770.1"/>
    <property type="molecule type" value="Genomic_DNA"/>
</dbReference>
<proteinExistence type="predicted"/>
<comment type="caution">
    <text evidence="2">The sequence shown here is derived from an EMBL/GenBank/DDBJ whole genome shotgun (WGS) entry which is preliminary data.</text>
</comment>
<feature type="compositionally biased region" description="Polar residues" evidence="1">
    <location>
        <begin position="133"/>
        <end position="147"/>
    </location>
</feature>
<dbReference type="AlphaFoldDB" id="A0AA88D7T6"/>
<protein>
    <submittedName>
        <fullName evidence="2">Uncharacterized protein</fullName>
    </submittedName>
</protein>
<accession>A0AA88D7T6</accession>
<dbReference type="Proteomes" id="UP001187192">
    <property type="component" value="Unassembled WGS sequence"/>
</dbReference>
<organism evidence="2 3">
    <name type="scientific">Ficus carica</name>
    <name type="common">Common fig</name>
    <dbReference type="NCBI Taxonomy" id="3494"/>
    <lineage>
        <taxon>Eukaryota</taxon>
        <taxon>Viridiplantae</taxon>
        <taxon>Streptophyta</taxon>
        <taxon>Embryophyta</taxon>
        <taxon>Tracheophyta</taxon>
        <taxon>Spermatophyta</taxon>
        <taxon>Magnoliopsida</taxon>
        <taxon>eudicotyledons</taxon>
        <taxon>Gunneridae</taxon>
        <taxon>Pentapetalae</taxon>
        <taxon>rosids</taxon>
        <taxon>fabids</taxon>
        <taxon>Rosales</taxon>
        <taxon>Moraceae</taxon>
        <taxon>Ficeae</taxon>
        <taxon>Ficus</taxon>
    </lineage>
</organism>
<gene>
    <name evidence="2" type="ORF">TIFTF001_016943</name>
</gene>
<keyword evidence="3" id="KW-1185">Reference proteome</keyword>
<name>A0AA88D7T6_FICCA</name>
<evidence type="ECO:0000313" key="2">
    <source>
        <dbReference type="EMBL" id="GMN47770.1"/>
    </source>
</evidence>
<feature type="compositionally biased region" description="Polar residues" evidence="1">
    <location>
        <begin position="76"/>
        <end position="95"/>
    </location>
</feature>
<feature type="region of interest" description="Disordered" evidence="1">
    <location>
        <begin position="75"/>
        <end position="155"/>
    </location>
</feature>
<evidence type="ECO:0000256" key="1">
    <source>
        <dbReference type="SAM" id="MobiDB-lite"/>
    </source>
</evidence>
<evidence type="ECO:0000313" key="3">
    <source>
        <dbReference type="Proteomes" id="UP001187192"/>
    </source>
</evidence>
<sequence length="155" mass="16585">MLLFIGISHGFGSSGNPDGSGPSKSLVLAQAVSTVSVQSGGGGWRQSWDKDRYNGKYRMSGVRWCKIVGMARPATVHSSAGTGDSSGISNSTEVSVGQPGNLRRDLQSRPNLSGMVGSHRVIRSSPLMRAIEPTSSRTPRSPVNKWSPTRERLHH</sequence>
<reference evidence="2" key="1">
    <citation type="submission" date="2023-07" db="EMBL/GenBank/DDBJ databases">
        <title>draft genome sequence of fig (Ficus carica).</title>
        <authorList>
            <person name="Takahashi T."/>
            <person name="Nishimura K."/>
        </authorList>
    </citation>
    <scope>NUCLEOTIDE SEQUENCE</scope>
</reference>